<dbReference type="Gene3D" id="3.40.50.720">
    <property type="entry name" value="NAD(P)-binding Rossmann-like Domain"/>
    <property type="match status" value="1"/>
</dbReference>
<sequence length="324" mass="34230">MKASVYYENGGPEVFRYEDVPDPACPPDGIVIDVEVISVEGGDMINRSRVPLLSRPHIVGYQCAGTVREVGPQVKNFRVGDRVVSVVPNGAYAERVAASAARTWAVPAGADLVPIASVPVAFGTAHVALFALGNLAKGEKVLVHAGAGGVGLAAIQLAKEAGAEVLTTASSDDKLARLREFGAAHGINYKTSSLQDAVAKAVGPRGVNLVLDSVGGKNLQDSVGCLAYRGRIVSLGRAGRDPTLFDPYPLWAKNGSLIGLYLLSSLDHEHAQTHRAIAECIERVARGELRVVIDKQFALADAAKAHTYVEQRQAFGRVVLHTRG</sequence>
<dbReference type="InterPro" id="IPR051397">
    <property type="entry name" value="Zn-ADH-like_protein"/>
</dbReference>
<dbReference type="InterPro" id="IPR013149">
    <property type="entry name" value="ADH-like_C"/>
</dbReference>
<dbReference type="InterPro" id="IPR020843">
    <property type="entry name" value="ER"/>
</dbReference>
<dbReference type="SUPFAM" id="SSF51735">
    <property type="entry name" value="NAD(P)-binding Rossmann-fold domains"/>
    <property type="match status" value="1"/>
</dbReference>
<dbReference type="Gene3D" id="3.90.180.10">
    <property type="entry name" value="Medium-chain alcohol dehydrogenases, catalytic domain"/>
    <property type="match status" value="1"/>
</dbReference>
<evidence type="ECO:0000313" key="2">
    <source>
        <dbReference type="EMBL" id="WXB13957.1"/>
    </source>
</evidence>
<organism evidence="2 3">
    <name type="scientific">Pendulispora albinea</name>
    <dbReference type="NCBI Taxonomy" id="2741071"/>
    <lineage>
        <taxon>Bacteria</taxon>
        <taxon>Pseudomonadati</taxon>
        <taxon>Myxococcota</taxon>
        <taxon>Myxococcia</taxon>
        <taxon>Myxococcales</taxon>
        <taxon>Sorangiineae</taxon>
        <taxon>Pendulisporaceae</taxon>
        <taxon>Pendulispora</taxon>
    </lineage>
</organism>
<dbReference type="Pfam" id="PF00107">
    <property type="entry name" value="ADH_zinc_N"/>
    <property type="match status" value="1"/>
</dbReference>
<dbReference type="InterPro" id="IPR036291">
    <property type="entry name" value="NAD(P)-bd_dom_sf"/>
</dbReference>
<dbReference type="SMART" id="SM00829">
    <property type="entry name" value="PKS_ER"/>
    <property type="match status" value="1"/>
</dbReference>
<accession>A0ABZ2LSR4</accession>
<reference evidence="2 3" key="1">
    <citation type="submission" date="2021-12" db="EMBL/GenBank/DDBJ databases">
        <title>Discovery of the Pendulisporaceae a myxobacterial family with distinct sporulation behavior and unique specialized metabolism.</title>
        <authorList>
            <person name="Garcia R."/>
            <person name="Popoff A."/>
            <person name="Bader C.D."/>
            <person name="Loehr J."/>
            <person name="Walesch S."/>
            <person name="Walt C."/>
            <person name="Boldt J."/>
            <person name="Bunk B."/>
            <person name="Haeckl F.J.F.P.J."/>
            <person name="Gunesch A.P."/>
            <person name="Birkelbach J."/>
            <person name="Nuebel U."/>
            <person name="Pietschmann T."/>
            <person name="Bach T."/>
            <person name="Mueller R."/>
        </authorList>
    </citation>
    <scope>NUCLEOTIDE SEQUENCE [LARGE SCALE GENOMIC DNA]</scope>
    <source>
        <strain evidence="2 3">MSr11954</strain>
    </source>
</reference>
<dbReference type="InterPro" id="IPR013154">
    <property type="entry name" value="ADH-like_N"/>
</dbReference>
<feature type="domain" description="Enoyl reductase (ER)" evidence="1">
    <location>
        <begin position="10"/>
        <end position="320"/>
    </location>
</feature>
<dbReference type="SUPFAM" id="SSF50129">
    <property type="entry name" value="GroES-like"/>
    <property type="match status" value="1"/>
</dbReference>
<dbReference type="Pfam" id="PF08240">
    <property type="entry name" value="ADH_N"/>
    <property type="match status" value="1"/>
</dbReference>
<dbReference type="PROSITE" id="PS01162">
    <property type="entry name" value="QOR_ZETA_CRYSTAL"/>
    <property type="match status" value="1"/>
</dbReference>
<dbReference type="EMBL" id="CP089984">
    <property type="protein sequence ID" value="WXB13957.1"/>
    <property type="molecule type" value="Genomic_DNA"/>
</dbReference>
<dbReference type="InterPro" id="IPR002364">
    <property type="entry name" value="Quin_OxRdtase/zeta-crystal_CS"/>
</dbReference>
<protein>
    <submittedName>
        <fullName evidence="2">Zinc-binding dehydrogenase</fullName>
    </submittedName>
</protein>
<proteinExistence type="predicted"/>
<evidence type="ECO:0000313" key="3">
    <source>
        <dbReference type="Proteomes" id="UP001370348"/>
    </source>
</evidence>
<dbReference type="RefSeq" id="WP_394823574.1">
    <property type="nucleotide sequence ID" value="NZ_CP089984.1"/>
</dbReference>
<dbReference type="PANTHER" id="PTHR43677:SF4">
    <property type="entry name" value="QUINONE OXIDOREDUCTASE-LIKE PROTEIN 2"/>
    <property type="match status" value="1"/>
</dbReference>
<gene>
    <name evidence="2" type="ORF">LZC94_39780</name>
</gene>
<evidence type="ECO:0000259" key="1">
    <source>
        <dbReference type="SMART" id="SM00829"/>
    </source>
</evidence>
<dbReference type="Proteomes" id="UP001370348">
    <property type="component" value="Chromosome"/>
</dbReference>
<keyword evidence="3" id="KW-1185">Reference proteome</keyword>
<dbReference type="InterPro" id="IPR011032">
    <property type="entry name" value="GroES-like_sf"/>
</dbReference>
<name>A0ABZ2LSR4_9BACT</name>
<dbReference type="PANTHER" id="PTHR43677">
    <property type="entry name" value="SHORT-CHAIN DEHYDROGENASE/REDUCTASE"/>
    <property type="match status" value="1"/>
</dbReference>